<dbReference type="SUPFAM" id="SSF55031">
    <property type="entry name" value="Bacterial exopeptidase dimerisation domain"/>
    <property type="match status" value="1"/>
</dbReference>
<dbReference type="FunFam" id="3.30.70.360:FF:000014">
    <property type="entry name" value="N-acyl-L-amino acid amidohydrolase"/>
    <property type="match status" value="1"/>
</dbReference>
<proteinExistence type="inferred from homology"/>
<feature type="binding site" evidence="3">
    <location>
        <position position="116"/>
    </location>
    <ligand>
        <name>Mn(2+)</name>
        <dbReference type="ChEBI" id="CHEBI:29035"/>
        <label>2</label>
    </ligand>
</feature>
<sequence>MLYYNQYFEKVVIKVLDWFQLANSKENKTIQLRRYLHQYPELSFEEFQTHDYIVNQLSQLSCDIETPIGRNGIKATFKGNGNGPTIALRADFDALPVEELNDVPYKSKNPGCMHACGHDGHTAILLTVAEILDEHKQLLNGNVVLIFQYGEEIMPGGSQEMIDSGCLENVDKIYGTHLWSGYPTGTIHSRAGAIMASPDEFSVTIKGRGGHGAKPHETIDPIVIMAEFILSAQKIISRTIDPVKQAVLSFGMIQSGTSDSVIPDQAYCKGTVRTFDSNIQDHVMHKIDKLLQGLAIANDIEYDLNYIKGYLPVHNNEMAYQVIKSATNDLHLRFNESDLMMIGEDFSHYLKVRPGAFFLTGCGNENKGITAPHHNPKFDIDEKSLKYGVSVFLKILELERVFKS</sequence>
<evidence type="ECO:0000259" key="4">
    <source>
        <dbReference type="Pfam" id="PF07687"/>
    </source>
</evidence>
<dbReference type="Proteomes" id="UP000044616">
    <property type="component" value="Unassembled WGS sequence"/>
</dbReference>
<dbReference type="InterPro" id="IPR011650">
    <property type="entry name" value="Peptidase_M20_dimer"/>
</dbReference>
<dbReference type="Pfam" id="PF01546">
    <property type="entry name" value="Peptidase_M20"/>
    <property type="match status" value="1"/>
</dbReference>
<keyword evidence="2 5" id="KW-0378">Hydrolase</keyword>
<feature type="binding site" evidence="3">
    <location>
        <position position="177"/>
    </location>
    <ligand>
        <name>Mn(2+)</name>
        <dbReference type="ChEBI" id="CHEBI:29035"/>
        <label>2</label>
    </ligand>
</feature>
<feature type="binding site" evidence="3">
    <location>
        <position position="374"/>
    </location>
    <ligand>
        <name>Mn(2+)</name>
        <dbReference type="ChEBI" id="CHEBI:29035"/>
        <label>2</label>
    </ligand>
</feature>
<protein>
    <submittedName>
        <fullName evidence="5">Putative peptidase</fullName>
        <ecNumber evidence="5">3.5.1.14</ecNumber>
    </submittedName>
</protein>
<evidence type="ECO:0000313" key="6">
    <source>
        <dbReference type="Proteomes" id="UP000044616"/>
    </source>
</evidence>
<dbReference type="GO" id="GO:0046872">
    <property type="term" value="F:metal ion binding"/>
    <property type="evidence" value="ECO:0007669"/>
    <property type="project" value="UniProtKB-KW"/>
</dbReference>
<dbReference type="NCBIfam" id="TIGR01891">
    <property type="entry name" value="amidohydrolases"/>
    <property type="match status" value="1"/>
</dbReference>
<evidence type="ECO:0000256" key="1">
    <source>
        <dbReference type="ARBA" id="ARBA00006153"/>
    </source>
</evidence>
<reference evidence="5 6" key="1">
    <citation type="submission" date="2014-05" db="EMBL/GenBank/DDBJ databases">
        <authorList>
            <person name="Aslett A.Martin."/>
            <person name="De Silva Nishadi"/>
        </authorList>
    </citation>
    <scope>NUCLEOTIDE SEQUENCE [LARGE SCALE GENOMIC DNA]</scope>
</reference>
<dbReference type="InterPro" id="IPR002933">
    <property type="entry name" value="Peptidase_M20"/>
</dbReference>
<gene>
    <name evidence="5" type="primary">amaA</name>
    <name evidence="5" type="ORF">ERS140147_01027</name>
</gene>
<dbReference type="PIRSF" id="PIRSF005962">
    <property type="entry name" value="Pept_M20D_amidohydro"/>
    <property type="match status" value="1"/>
</dbReference>
<dbReference type="SUPFAM" id="SSF53187">
    <property type="entry name" value="Zn-dependent exopeptidases"/>
    <property type="match status" value="1"/>
</dbReference>
<feature type="binding site" evidence="3">
    <location>
        <position position="118"/>
    </location>
    <ligand>
        <name>Mn(2+)</name>
        <dbReference type="ChEBI" id="CHEBI:29035"/>
        <label>2</label>
    </ligand>
</feature>
<evidence type="ECO:0000256" key="3">
    <source>
        <dbReference type="PIRSR" id="PIRSR005962-1"/>
    </source>
</evidence>
<dbReference type="EMBL" id="CCEH01000007">
    <property type="protein sequence ID" value="CDR27910.1"/>
    <property type="molecule type" value="Genomic_DNA"/>
</dbReference>
<evidence type="ECO:0000313" key="5">
    <source>
        <dbReference type="EMBL" id="CDR27910.1"/>
    </source>
</evidence>
<dbReference type="GO" id="GO:0004046">
    <property type="term" value="F:aminoacylase activity"/>
    <property type="evidence" value="ECO:0007669"/>
    <property type="project" value="UniProtKB-EC"/>
</dbReference>
<comment type="similarity">
    <text evidence="1">Belongs to the peptidase M20 family.</text>
</comment>
<dbReference type="Gene3D" id="3.30.70.360">
    <property type="match status" value="1"/>
</dbReference>
<dbReference type="InterPro" id="IPR036264">
    <property type="entry name" value="Bact_exopeptidase_dim_dom"/>
</dbReference>
<evidence type="ECO:0000256" key="2">
    <source>
        <dbReference type="ARBA" id="ARBA00022801"/>
    </source>
</evidence>
<name>A0A077UHT7_9STAP</name>
<dbReference type="EC" id="3.5.1.14" evidence="5"/>
<feature type="binding site" evidence="3">
    <location>
        <position position="152"/>
    </location>
    <ligand>
        <name>Mn(2+)</name>
        <dbReference type="ChEBI" id="CHEBI:29035"/>
        <label>2</label>
    </ligand>
</feature>
<keyword evidence="3" id="KW-0479">Metal-binding</keyword>
<keyword evidence="3" id="KW-0464">Manganese</keyword>
<organism evidence="5 6">
    <name type="scientific">Staphylococcus schweitzeri</name>
    <dbReference type="NCBI Taxonomy" id="1654388"/>
    <lineage>
        <taxon>Bacteria</taxon>
        <taxon>Bacillati</taxon>
        <taxon>Bacillota</taxon>
        <taxon>Bacilli</taxon>
        <taxon>Bacillales</taxon>
        <taxon>Staphylococcaceae</taxon>
        <taxon>Staphylococcus</taxon>
    </lineage>
</organism>
<accession>A0A077UHT7</accession>
<dbReference type="InterPro" id="IPR017439">
    <property type="entry name" value="Amidohydrolase"/>
</dbReference>
<dbReference type="CDD" id="cd08021">
    <property type="entry name" value="M20_Acy1_YhaA-like"/>
    <property type="match status" value="1"/>
</dbReference>
<dbReference type="PANTHER" id="PTHR11014">
    <property type="entry name" value="PEPTIDASE M20 FAMILY MEMBER"/>
    <property type="match status" value="1"/>
</dbReference>
<comment type="cofactor">
    <cofactor evidence="3">
        <name>Mn(2+)</name>
        <dbReference type="ChEBI" id="CHEBI:29035"/>
    </cofactor>
    <text evidence="3">The Mn(2+) ion enhances activity.</text>
</comment>
<dbReference type="Pfam" id="PF07687">
    <property type="entry name" value="M20_dimer"/>
    <property type="match status" value="1"/>
</dbReference>
<dbReference type="Gene3D" id="3.40.630.10">
    <property type="entry name" value="Zn peptidases"/>
    <property type="match status" value="1"/>
</dbReference>
<dbReference type="AlphaFoldDB" id="A0A077UHT7"/>
<feature type="domain" description="Peptidase M20 dimerisation" evidence="4">
    <location>
        <begin position="201"/>
        <end position="293"/>
    </location>
</feature>
<dbReference type="PANTHER" id="PTHR11014:SF63">
    <property type="entry name" value="METALLOPEPTIDASE, PUTATIVE (AFU_ORTHOLOGUE AFUA_6G09600)-RELATED"/>
    <property type="match status" value="1"/>
</dbReference>